<keyword evidence="1" id="KW-0175">Coiled coil</keyword>
<organism evidence="2 3">
    <name type="scientific">Ziziphus jujuba var. spinosa</name>
    <dbReference type="NCBI Taxonomy" id="714518"/>
    <lineage>
        <taxon>Eukaryota</taxon>
        <taxon>Viridiplantae</taxon>
        <taxon>Streptophyta</taxon>
        <taxon>Embryophyta</taxon>
        <taxon>Tracheophyta</taxon>
        <taxon>Spermatophyta</taxon>
        <taxon>Magnoliopsida</taxon>
        <taxon>eudicotyledons</taxon>
        <taxon>Gunneridae</taxon>
        <taxon>Pentapetalae</taxon>
        <taxon>rosids</taxon>
        <taxon>fabids</taxon>
        <taxon>Rosales</taxon>
        <taxon>Rhamnaceae</taxon>
        <taxon>Paliureae</taxon>
        <taxon>Ziziphus</taxon>
    </lineage>
</organism>
<dbReference type="GO" id="GO:0006406">
    <property type="term" value="P:mRNA export from nucleus"/>
    <property type="evidence" value="ECO:0007669"/>
    <property type="project" value="TreeGrafter"/>
</dbReference>
<dbReference type="AlphaFoldDB" id="A0A978V4Y7"/>
<dbReference type="Proteomes" id="UP000813462">
    <property type="component" value="Unassembled WGS sequence"/>
</dbReference>
<evidence type="ECO:0008006" key="4">
    <source>
        <dbReference type="Google" id="ProtNLM"/>
    </source>
</evidence>
<evidence type="ECO:0000313" key="2">
    <source>
        <dbReference type="EMBL" id="KAH7522420.1"/>
    </source>
</evidence>
<dbReference type="GO" id="GO:0005643">
    <property type="term" value="C:nuclear pore"/>
    <property type="evidence" value="ECO:0007669"/>
    <property type="project" value="TreeGrafter"/>
</dbReference>
<protein>
    <recommendedName>
        <fullName evidence="4">Nuclear-pore anchor-like</fullName>
    </recommendedName>
</protein>
<evidence type="ECO:0000313" key="3">
    <source>
        <dbReference type="Proteomes" id="UP000813462"/>
    </source>
</evidence>
<dbReference type="GO" id="GO:0017056">
    <property type="term" value="F:structural constituent of nuclear pore"/>
    <property type="evidence" value="ECO:0007669"/>
    <property type="project" value="TreeGrafter"/>
</dbReference>
<dbReference type="EMBL" id="JAEACU010000007">
    <property type="protein sequence ID" value="KAH7522420.1"/>
    <property type="molecule type" value="Genomic_DNA"/>
</dbReference>
<sequence length="143" mass="16391">MPLFVSDKEYSLLRNDAALLADKADAFIRDLYKELDTVRAHANVASITAEQKYLSLSSDLLKLQSHNSQLQNSLRRRLSELANVQEQNSRIYIRKDGEIERLTKELSELHKSKRQLVELAQQKDSEIHFGLSKLGITKLGRRA</sequence>
<proteinExistence type="predicted"/>
<reference evidence="2" key="1">
    <citation type="journal article" date="2021" name="Front. Plant Sci.">
        <title>Chromosome-Scale Genome Assembly for Chinese Sour Jujube and Insights Into Its Genome Evolution and Domestication Signature.</title>
        <authorList>
            <person name="Shen L.-Y."/>
            <person name="Luo H."/>
            <person name="Wang X.-L."/>
            <person name="Wang X.-M."/>
            <person name="Qiu X.-J."/>
            <person name="Liu H."/>
            <person name="Zhou S.-S."/>
            <person name="Jia K.-H."/>
            <person name="Nie S."/>
            <person name="Bao Y.-T."/>
            <person name="Zhang R.-G."/>
            <person name="Yun Q.-Z."/>
            <person name="Chai Y.-H."/>
            <person name="Lu J.-Y."/>
            <person name="Li Y."/>
            <person name="Zhao S.-W."/>
            <person name="Mao J.-F."/>
            <person name="Jia S.-G."/>
            <person name="Mao Y.-M."/>
        </authorList>
    </citation>
    <scope>NUCLEOTIDE SEQUENCE</scope>
    <source>
        <strain evidence="2">AT0</strain>
        <tissue evidence="2">Leaf</tissue>
    </source>
</reference>
<feature type="coiled-coil region" evidence="1">
    <location>
        <begin position="67"/>
        <end position="119"/>
    </location>
</feature>
<comment type="caution">
    <text evidence="2">The sequence shown here is derived from an EMBL/GenBank/DDBJ whole genome shotgun (WGS) entry which is preliminary data.</text>
</comment>
<accession>A0A978V4Y7</accession>
<gene>
    <name evidence="2" type="ORF">FEM48_Zijuj07G0136600</name>
</gene>
<dbReference type="PANTHER" id="PTHR18898:SF2">
    <property type="entry name" value="NUCLEOPROTEIN TPR"/>
    <property type="match status" value="1"/>
</dbReference>
<evidence type="ECO:0000256" key="1">
    <source>
        <dbReference type="SAM" id="Coils"/>
    </source>
</evidence>
<dbReference type="PANTHER" id="PTHR18898">
    <property type="entry name" value="NUCLEOPROTEIN TPR-RELATED"/>
    <property type="match status" value="1"/>
</dbReference>
<name>A0A978V4Y7_ZIZJJ</name>